<organism evidence="2 3">
    <name type="scientific">Cirrhinus mrigala</name>
    <name type="common">Mrigala</name>
    <dbReference type="NCBI Taxonomy" id="683832"/>
    <lineage>
        <taxon>Eukaryota</taxon>
        <taxon>Metazoa</taxon>
        <taxon>Chordata</taxon>
        <taxon>Craniata</taxon>
        <taxon>Vertebrata</taxon>
        <taxon>Euteleostomi</taxon>
        <taxon>Actinopterygii</taxon>
        <taxon>Neopterygii</taxon>
        <taxon>Teleostei</taxon>
        <taxon>Ostariophysi</taxon>
        <taxon>Cypriniformes</taxon>
        <taxon>Cyprinidae</taxon>
        <taxon>Labeoninae</taxon>
        <taxon>Labeonini</taxon>
        <taxon>Cirrhinus</taxon>
    </lineage>
</organism>
<gene>
    <name evidence="2" type="ORF">M9458_015062</name>
</gene>
<dbReference type="CDD" id="cd00063">
    <property type="entry name" value="FN3"/>
    <property type="match status" value="1"/>
</dbReference>
<accession>A0ABD0QPJ7</accession>
<evidence type="ECO:0000313" key="3">
    <source>
        <dbReference type="Proteomes" id="UP001529510"/>
    </source>
</evidence>
<dbReference type="InterPro" id="IPR036116">
    <property type="entry name" value="FN3_sf"/>
</dbReference>
<name>A0ABD0QPJ7_CIRMR</name>
<sequence length="73" mass="8033">MPGSRGGAGPTPSAPRDVVASLVSTRFIKLTWRLPAEPHGDDVTYSVYYSLEGNNRQGIFVSFIYTLQFRKVG</sequence>
<dbReference type="AlphaFoldDB" id="A0ABD0QPJ7"/>
<reference evidence="2 3" key="1">
    <citation type="submission" date="2024-05" db="EMBL/GenBank/DDBJ databases">
        <title>Genome sequencing and assembly of Indian major carp, Cirrhinus mrigala (Hamilton, 1822).</title>
        <authorList>
            <person name="Mohindra V."/>
            <person name="Chowdhury L.M."/>
            <person name="Lal K."/>
            <person name="Jena J.K."/>
        </authorList>
    </citation>
    <scope>NUCLEOTIDE SEQUENCE [LARGE SCALE GENOMIC DNA]</scope>
    <source>
        <strain evidence="2">CM1030</strain>
        <tissue evidence="2">Blood</tissue>
    </source>
</reference>
<dbReference type="PROSITE" id="PS50853">
    <property type="entry name" value="FN3"/>
    <property type="match status" value="1"/>
</dbReference>
<feature type="domain" description="Fibronectin type-III" evidence="1">
    <location>
        <begin position="14"/>
        <end position="73"/>
    </location>
</feature>
<dbReference type="InterPro" id="IPR013783">
    <property type="entry name" value="Ig-like_fold"/>
</dbReference>
<dbReference type="EMBL" id="JAMKFB020000007">
    <property type="protein sequence ID" value="KAL0187963.1"/>
    <property type="molecule type" value="Genomic_DNA"/>
</dbReference>
<protein>
    <recommendedName>
        <fullName evidence="1">Fibronectin type-III domain-containing protein</fullName>
    </recommendedName>
</protein>
<evidence type="ECO:0000313" key="2">
    <source>
        <dbReference type="EMBL" id="KAL0187963.1"/>
    </source>
</evidence>
<dbReference type="Gene3D" id="2.60.40.10">
    <property type="entry name" value="Immunoglobulins"/>
    <property type="match status" value="1"/>
</dbReference>
<dbReference type="SUPFAM" id="SSF49265">
    <property type="entry name" value="Fibronectin type III"/>
    <property type="match status" value="1"/>
</dbReference>
<dbReference type="Proteomes" id="UP001529510">
    <property type="component" value="Unassembled WGS sequence"/>
</dbReference>
<evidence type="ECO:0000259" key="1">
    <source>
        <dbReference type="PROSITE" id="PS50853"/>
    </source>
</evidence>
<feature type="non-terminal residue" evidence="2">
    <location>
        <position position="73"/>
    </location>
</feature>
<keyword evidence="3" id="KW-1185">Reference proteome</keyword>
<comment type="caution">
    <text evidence="2">The sequence shown here is derived from an EMBL/GenBank/DDBJ whole genome shotgun (WGS) entry which is preliminary data.</text>
</comment>
<proteinExistence type="predicted"/>
<dbReference type="InterPro" id="IPR003961">
    <property type="entry name" value="FN3_dom"/>
</dbReference>